<proteinExistence type="predicted"/>
<keyword evidence="3" id="KW-1185">Reference proteome</keyword>
<feature type="domain" description="Transposase IS66 C-terminal" evidence="1">
    <location>
        <begin position="23"/>
        <end position="59"/>
    </location>
</feature>
<protein>
    <recommendedName>
        <fullName evidence="1">Transposase IS66 C-terminal domain-containing protein</fullName>
    </recommendedName>
</protein>
<dbReference type="InterPro" id="IPR039552">
    <property type="entry name" value="IS66_C"/>
</dbReference>
<dbReference type="EMBL" id="CP018632">
    <property type="protein sequence ID" value="ASJ74602.1"/>
    <property type="molecule type" value="Genomic_DNA"/>
</dbReference>
<accession>A0A2Z2NSV4</accession>
<reference evidence="2 3" key="1">
    <citation type="submission" date="2016-12" db="EMBL/GenBank/DDBJ databases">
        <authorList>
            <person name="Song W.-J."/>
            <person name="Kurnit D.M."/>
        </authorList>
    </citation>
    <scope>NUCLEOTIDE SEQUENCE [LARGE SCALE GENOMIC DNA]</scope>
    <source>
        <strain evidence="2 3">IMCC3135</strain>
    </source>
</reference>
<name>A0A2Z2NSV4_9GAMM</name>
<evidence type="ECO:0000313" key="3">
    <source>
        <dbReference type="Proteomes" id="UP000250079"/>
    </source>
</evidence>
<dbReference type="AlphaFoldDB" id="A0A2Z2NSV4"/>
<organism evidence="2 3">
    <name type="scientific">Granulosicoccus antarcticus IMCC3135</name>
    <dbReference type="NCBI Taxonomy" id="1192854"/>
    <lineage>
        <taxon>Bacteria</taxon>
        <taxon>Pseudomonadati</taxon>
        <taxon>Pseudomonadota</taxon>
        <taxon>Gammaproteobacteria</taxon>
        <taxon>Chromatiales</taxon>
        <taxon>Granulosicoccaceae</taxon>
        <taxon>Granulosicoccus</taxon>
    </lineage>
</organism>
<evidence type="ECO:0000259" key="1">
    <source>
        <dbReference type="Pfam" id="PF13817"/>
    </source>
</evidence>
<evidence type="ECO:0000313" key="2">
    <source>
        <dbReference type="EMBL" id="ASJ74602.1"/>
    </source>
</evidence>
<sequence length="79" mass="9098">MGKKNWLFCWTELGAEHVGLIQSLIATCRLQGINPYTYLVDVLQRVSIHPASRVEELTPRLWKEHFADNPLRSDIYDSG</sequence>
<gene>
    <name evidence="2" type="ORF">IMCC3135_22660</name>
</gene>
<dbReference type="KEGG" id="gai:IMCC3135_22660"/>
<dbReference type="Pfam" id="PF13817">
    <property type="entry name" value="DDE_Tnp_IS66_C"/>
    <property type="match status" value="1"/>
</dbReference>
<dbReference type="Proteomes" id="UP000250079">
    <property type="component" value="Chromosome"/>
</dbReference>